<comment type="caution">
    <text evidence="3">The sequence shown here is derived from an EMBL/GenBank/DDBJ whole genome shotgun (WGS) entry which is preliminary data.</text>
</comment>
<dbReference type="InterPro" id="IPR011992">
    <property type="entry name" value="EF-hand-dom_pair"/>
</dbReference>
<dbReference type="EMBL" id="LGRX02031184">
    <property type="protein sequence ID" value="KAK3244954.1"/>
    <property type="molecule type" value="Genomic_DNA"/>
</dbReference>
<evidence type="ECO:0000256" key="2">
    <source>
        <dbReference type="SAM" id="MobiDB-lite"/>
    </source>
</evidence>
<evidence type="ECO:0000313" key="3">
    <source>
        <dbReference type="EMBL" id="KAK3244954.1"/>
    </source>
</evidence>
<evidence type="ECO:0008006" key="5">
    <source>
        <dbReference type="Google" id="ProtNLM"/>
    </source>
</evidence>
<dbReference type="AlphaFoldDB" id="A0AAE0BZI5"/>
<feature type="region of interest" description="Disordered" evidence="2">
    <location>
        <begin position="301"/>
        <end position="323"/>
    </location>
</feature>
<keyword evidence="1" id="KW-0106">Calcium</keyword>
<reference evidence="3 4" key="1">
    <citation type="journal article" date="2015" name="Genome Biol. Evol.">
        <title>Comparative Genomics of a Bacterivorous Green Alga Reveals Evolutionary Causalities and Consequences of Phago-Mixotrophic Mode of Nutrition.</title>
        <authorList>
            <person name="Burns J.A."/>
            <person name="Paasch A."/>
            <person name="Narechania A."/>
            <person name="Kim E."/>
        </authorList>
    </citation>
    <scope>NUCLEOTIDE SEQUENCE [LARGE SCALE GENOMIC DNA]</scope>
    <source>
        <strain evidence="3 4">PLY_AMNH</strain>
    </source>
</reference>
<organism evidence="3 4">
    <name type="scientific">Cymbomonas tetramitiformis</name>
    <dbReference type="NCBI Taxonomy" id="36881"/>
    <lineage>
        <taxon>Eukaryota</taxon>
        <taxon>Viridiplantae</taxon>
        <taxon>Chlorophyta</taxon>
        <taxon>Pyramimonadophyceae</taxon>
        <taxon>Pyramimonadales</taxon>
        <taxon>Pyramimonadaceae</taxon>
        <taxon>Cymbomonas</taxon>
    </lineage>
</organism>
<evidence type="ECO:0000256" key="1">
    <source>
        <dbReference type="ARBA" id="ARBA00022837"/>
    </source>
</evidence>
<dbReference type="PROSITE" id="PS00018">
    <property type="entry name" value="EF_HAND_1"/>
    <property type="match status" value="1"/>
</dbReference>
<proteinExistence type="predicted"/>
<feature type="region of interest" description="Disordered" evidence="2">
    <location>
        <begin position="373"/>
        <end position="415"/>
    </location>
</feature>
<name>A0AAE0BZI5_9CHLO</name>
<evidence type="ECO:0000313" key="4">
    <source>
        <dbReference type="Proteomes" id="UP001190700"/>
    </source>
</evidence>
<feature type="compositionally biased region" description="Basic and acidic residues" evidence="2">
    <location>
        <begin position="400"/>
        <end position="412"/>
    </location>
</feature>
<feature type="compositionally biased region" description="Basic and acidic residues" evidence="2">
    <location>
        <begin position="309"/>
        <end position="320"/>
    </location>
</feature>
<dbReference type="Gene3D" id="1.10.238.10">
    <property type="entry name" value="EF-hand"/>
    <property type="match status" value="1"/>
</dbReference>
<accession>A0AAE0BZI5</accession>
<dbReference type="InterPro" id="IPR018247">
    <property type="entry name" value="EF_Hand_1_Ca_BS"/>
</dbReference>
<gene>
    <name evidence="3" type="ORF">CYMTET_45456</name>
</gene>
<keyword evidence="4" id="KW-1185">Reference proteome</keyword>
<dbReference type="Proteomes" id="UP001190700">
    <property type="component" value="Unassembled WGS sequence"/>
</dbReference>
<sequence length="432" mass="47072">MRPTGCGLNRHFAGGGVGRYMMGRVKSSLYDAMMTEKLNFKMEYARFAAKAILASAVFDMMDSNRGGSLSKSELFMLLRRVTRSQGMDVALTGSLVEFMMSVADTGEEDATDAASAEEEASINREEWVNVFVGPPCTVDDCIAVIQQANERGKYIIPPAELNEFNELNDDLTEQIKKEIEEGEIQTDLGLKEEIRLLGTEVRRQDVVIKKMRRALTAIPAQPQAKVHKDDTAKPSLFSGWDLGLLAWMQEEPLPKPRPPPPEPSGLDLPLWEAPEDDEEIVYGRKKPPKHATVGAAVGLPAAAQSTPVRDAEPPGREPVGRQDVPLEEGGVELRMEASPLAPASERAEPSSSFGIFGESRGGAEGWQQMPGAEVHISPDNTMGTAGGSAIAKSPGRHPSRRSELPSWAKDDAAVGMPKAETMMNVKDYWSQL</sequence>
<dbReference type="SUPFAM" id="SSF47473">
    <property type="entry name" value="EF-hand"/>
    <property type="match status" value="1"/>
</dbReference>
<protein>
    <recommendedName>
        <fullName evidence="5">EF-hand domain-containing protein</fullName>
    </recommendedName>
</protein>